<protein>
    <submittedName>
        <fullName evidence="2">DNA repair exonuclease SbcCD ATPase subunit</fullName>
    </submittedName>
</protein>
<dbReference type="GO" id="GO:0004527">
    <property type="term" value="F:exonuclease activity"/>
    <property type="evidence" value="ECO:0007669"/>
    <property type="project" value="UniProtKB-KW"/>
</dbReference>
<evidence type="ECO:0000256" key="1">
    <source>
        <dbReference type="SAM" id="Coils"/>
    </source>
</evidence>
<dbReference type="EMBL" id="JACICA010000011">
    <property type="protein sequence ID" value="MBB3703327.1"/>
    <property type="molecule type" value="Genomic_DNA"/>
</dbReference>
<proteinExistence type="predicted"/>
<evidence type="ECO:0000313" key="2">
    <source>
        <dbReference type="EMBL" id="MBB3703327.1"/>
    </source>
</evidence>
<organism evidence="2 3">
    <name type="scientific">Alloprevotella rava</name>
    <dbReference type="NCBI Taxonomy" id="671218"/>
    <lineage>
        <taxon>Bacteria</taxon>
        <taxon>Pseudomonadati</taxon>
        <taxon>Bacteroidota</taxon>
        <taxon>Bacteroidia</taxon>
        <taxon>Bacteroidales</taxon>
        <taxon>Prevotellaceae</taxon>
        <taxon>Alloprevotella</taxon>
    </lineage>
</organism>
<keyword evidence="2" id="KW-0269">Exonuclease</keyword>
<sequence length="292" mass="33358">MKKIAICLFAALTVMLWSCDTKKQKEDAQVDITAQRIDSLENALAQAQNETNDLMGTVEQIRDGFTAINQAENIITTQSAKGESSNRQVILSNMALIQKKMNLNRELIKNLQDQLRTSKSSNAKMKSTLEQMVADFQKQLQEKQAQIDELREELNAKNIKIQEQDKQISTLNQNVSNLSQDNEAQANQIAEQDKAAHTVYYVFGTKKELKAQKILQDGDVLKSNDFNRDYFAKVDYRVKKVIPLYSKSAKILTNHPAGTYRLDRDANKQYTLRITDSDRFWSVSKYLVIIVK</sequence>
<comment type="caution">
    <text evidence="2">The sequence shown here is derived from an EMBL/GenBank/DDBJ whole genome shotgun (WGS) entry which is preliminary data.</text>
</comment>
<gene>
    <name evidence="2" type="ORF">FHS60_001809</name>
</gene>
<keyword evidence="1" id="KW-0175">Coiled coil</keyword>
<evidence type="ECO:0000313" key="3">
    <source>
        <dbReference type="Proteomes" id="UP000541425"/>
    </source>
</evidence>
<name>A0A7W5UKT6_9BACT</name>
<keyword evidence="2" id="KW-0378">Hydrolase</keyword>
<reference evidence="2 3" key="1">
    <citation type="submission" date="2020-08" db="EMBL/GenBank/DDBJ databases">
        <title>Genomic Encyclopedia of Type Strains, Phase IV (KMG-IV): sequencing the most valuable type-strain genomes for metagenomic binning, comparative biology and taxonomic classification.</title>
        <authorList>
            <person name="Goeker M."/>
        </authorList>
    </citation>
    <scope>NUCLEOTIDE SEQUENCE [LARGE SCALE GENOMIC DNA]</scope>
    <source>
        <strain evidence="2 3">DSM 22548</strain>
    </source>
</reference>
<feature type="coiled-coil region" evidence="1">
    <location>
        <begin position="94"/>
        <end position="188"/>
    </location>
</feature>
<dbReference type="Proteomes" id="UP000541425">
    <property type="component" value="Unassembled WGS sequence"/>
</dbReference>
<keyword evidence="2" id="KW-0540">Nuclease</keyword>
<feature type="coiled-coil region" evidence="1">
    <location>
        <begin position="30"/>
        <end position="57"/>
    </location>
</feature>
<accession>A0A7W5UKT6</accession>
<dbReference type="AlphaFoldDB" id="A0A7W5UKT6"/>
<dbReference type="RefSeq" id="WP_183697626.1">
    <property type="nucleotide sequence ID" value="NZ_JACICA010000011.1"/>
</dbReference>